<dbReference type="Proteomes" id="UP000199139">
    <property type="component" value="Unassembled WGS sequence"/>
</dbReference>
<reference evidence="1 4" key="2">
    <citation type="submission" date="2019-07" db="EMBL/GenBank/DDBJ databases">
        <title>Whole genome shotgun sequence of Halolactibacillus miurensis NBRC 100873.</title>
        <authorList>
            <person name="Hosoyama A."/>
            <person name="Uohara A."/>
            <person name="Ohji S."/>
            <person name="Ichikawa N."/>
        </authorList>
    </citation>
    <scope>NUCLEOTIDE SEQUENCE [LARGE SCALE GENOMIC DNA]</scope>
    <source>
        <strain evidence="1 4">NBRC 100873</strain>
    </source>
</reference>
<dbReference type="Proteomes" id="UP000321773">
    <property type="component" value="Unassembled WGS sequence"/>
</dbReference>
<evidence type="ECO:0000313" key="1">
    <source>
        <dbReference type="EMBL" id="GEM04870.1"/>
    </source>
</evidence>
<reference evidence="2 3" key="1">
    <citation type="submission" date="2016-10" db="EMBL/GenBank/DDBJ databases">
        <authorList>
            <person name="de Groot N.N."/>
        </authorList>
    </citation>
    <scope>NUCLEOTIDE SEQUENCE [LARGE SCALE GENOMIC DNA]</scope>
    <source>
        <strain evidence="2 3">DSM 17074</strain>
    </source>
</reference>
<protein>
    <submittedName>
        <fullName evidence="2">Uncharacterized protein</fullName>
    </submittedName>
</protein>
<gene>
    <name evidence="1" type="ORF">HMI01_18580</name>
    <name evidence="2" type="ORF">SAMN05421668_12016</name>
</gene>
<evidence type="ECO:0000313" key="4">
    <source>
        <dbReference type="Proteomes" id="UP000321773"/>
    </source>
</evidence>
<dbReference type="EMBL" id="BJWJ01000019">
    <property type="protein sequence ID" value="GEM04870.1"/>
    <property type="molecule type" value="Genomic_DNA"/>
</dbReference>
<organism evidence="2 3">
    <name type="scientific">Halolactibacillus miurensis</name>
    <dbReference type="NCBI Taxonomy" id="306541"/>
    <lineage>
        <taxon>Bacteria</taxon>
        <taxon>Bacillati</taxon>
        <taxon>Bacillota</taxon>
        <taxon>Bacilli</taxon>
        <taxon>Bacillales</taxon>
        <taxon>Bacillaceae</taxon>
        <taxon>Halolactibacillus</taxon>
    </lineage>
</organism>
<dbReference type="STRING" id="306541.SAMN05421668_12016"/>
<proteinExistence type="predicted"/>
<keyword evidence="4" id="KW-1185">Reference proteome</keyword>
<name>A0A1I6U057_9BACI</name>
<dbReference type="EMBL" id="FPAI01000020">
    <property type="protein sequence ID" value="SFS94800.1"/>
    <property type="molecule type" value="Genomic_DNA"/>
</dbReference>
<evidence type="ECO:0000313" key="3">
    <source>
        <dbReference type="Proteomes" id="UP000199139"/>
    </source>
</evidence>
<dbReference type="RefSeq" id="WP_156321399.1">
    <property type="nucleotide sequence ID" value="NZ_BJWJ01000019.1"/>
</dbReference>
<sequence>MCDDTIQQTHLIRGFTLQPSKLERLMHQLKKLGVKADIVTYNKTTKGRDN</sequence>
<evidence type="ECO:0000313" key="2">
    <source>
        <dbReference type="EMBL" id="SFS94800.1"/>
    </source>
</evidence>
<accession>A0A1I6U057</accession>
<dbReference type="AlphaFoldDB" id="A0A1I6U057"/>